<evidence type="ECO:0000313" key="4">
    <source>
        <dbReference type="Proteomes" id="UP001530377"/>
    </source>
</evidence>
<comment type="caution">
    <text evidence="3">The sequence shown here is derived from an EMBL/GenBank/DDBJ whole genome shotgun (WGS) entry which is preliminary data.</text>
</comment>
<feature type="compositionally biased region" description="Polar residues" evidence="1">
    <location>
        <begin position="1"/>
        <end position="11"/>
    </location>
</feature>
<feature type="compositionally biased region" description="Basic residues" evidence="1">
    <location>
        <begin position="56"/>
        <end position="67"/>
    </location>
</feature>
<evidence type="ECO:0000259" key="2">
    <source>
        <dbReference type="PROSITE" id="PS50076"/>
    </source>
</evidence>
<sequence length="635" mass="70332">MVPTPSLSAWTNGHEKLNPQRPYQFMTRGGDIVASSTSSSSGATVVESNVAPTRTARQRKEQRRHPRYREQQRDERREPRPIKLTSLAKSAYAHARKMRPGWSCQGIEAYVPSDYSTSFQPLAGASVVIIPTNSKIDDNRREYYGCAVESMGGRWVHGLRVNGGAVTHAIWIDVGESTQGDPSRLTSQTLANLNTCLSLDIPVVGTEWLEKMGTLNPGQHWSEVDVGNFIPTAVKVFNKCYYGGKLDSSPRIYWRRDVCSSGRRDDATSLSASIAETYRILRDDNPDALEKEQLRRAMELSMLDFAVVVSDESARAHLKKATHDAAPQDILQVRHDASMKEIKDAYRRRALETHPDKGGEPGAFEAVAHSYRMLLNAANGNGGSFEKDEDEIGAIRSSAHWDMELKEHSSMVRELFNRHGDDLSDNVRRQDDALAKLGLCHKDAGTKTYNENNEQIGNCCFYLSLAVSYLSGIEALAVWNAPHVDDDPNMALLRKADDALIRGTGLHLKRAIEAAVLSAHPEWAVKGLVGEEVQAFADFLVYAFESTFISDWAVIIFDSTSGFVDVYKGKHYNDESNSSDEARAASNTLTLRYIPGHYIPLVPASLDSIRPSLKNILSTLDHCGVLYVVTDGAAE</sequence>
<dbReference type="Pfam" id="PF00226">
    <property type="entry name" value="DnaJ"/>
    <property type="match status" value="1"/>
</dbReference>
<dbReference type="Gene3D" id="1.10.287.110">
    <property type="entry name" value="DnaJ domain"/>
    <property type="match status" value="1"/>
</dbReference>
<feature type="domain" description="J" evidence="2">
    <location>
        <begin position="326"/>
        <end position="393"/>
    </location>
</feature>
<dbReference type="Proteomes" id="UP001530377">
    <property type="component" value="Unassembled WGS sequence"/>
</dbReference>
<feature type="region of interest" description="Disordered" evidence="1">
    <location>
        <begin position="32"/>
        <end position="82"/>
    </location>
</feature>
<evidence type="ECO:0000313" key="3">
    <source>
        <dbReference type="EMBL" id="KAL3810299.1"/>
    </source>
</evidence>
<feature type="compositionally biased region" description="Basic and acidic residues" evidence="1">
    <location>
        <begin position="68"/>
        <end position="81"/>
    </location>
</feature>
<organism evidence="3 4">
    <name type="scientific">Cyclostephanos tholiformis</name>
    <dbReference type="NCBI Taxonomy" id="382380"/>
    <lineage>
        <taxon>Eukaryota</taxon>
        <taxon>Sar</taxon>
        <taxon>Stramenopiles</taxon>
        <taxon>Ochrophyta</taxon>
        <taxon>Bacillariophyta</taxon>
        <taxon>Coscinodiscophyceae</taxon>
        <taxon>Thalassiosirophycidae</taxon>
        <taxon>Stephanodiscales</taxon>
        <taxon>Stephanodiscaceae</taxon>
        <taxon>Cyclostephanos</taxon>
    </lineage>
</organism>
<feature type="region of interest" description="Disordered" evidence="1">
    <location>
        <begin position="1"/>
        <end position="20"/>
    </location>
</feature>
<name>A0ABD3RBY8_9STRA</name>
<dbReference type="InterPro" id="IPR036869">
    <property type="entry name" value="J_dom_sf"/>
</dbReference>
<gene>
    <name evidence="3" type="ORF">ACHAXA_007023</name>
</gene>
<feature type="compositionally biased region" description="Low complexity" evidence="1">
    <location>
        <begin position="33"/>
        <end position="48"/>
    </location>
</feature>
<dbReference type="SMART" id="SM00271">
    <property type="entry name" value="DnaJ"/>
    <property type="match status" value="1"/>
</dbReference>
<dbReference type="InterPro" id="IPR001623">
    <property type="entry name" value="DnaJ_domain"/>
</dbReference>
<dbReference type="SUPFAM" id="SSF46565">
    <property type="entry name" value="Chaperone J-domain"/>
    <property type="match status" value="1"/>
</dbReference>
<dbReference type="PROSITE" id="PS50076">
    <property type="entry name" value="DNAJ_2"/>
    <property type="match status" value="1"/>
</dbReference>
<evidence type="ECO:0000256" key="1">
    <source>
        <dbReference type="SAM" id="MobiDB-lite"/>
    </source>
</evidence>
<proteinExistence type="predicted"/>
<reference evidence="3 4" key="1">
    <citation type="submission" date="2024-10" db="EMBL/GenBank/DDBJ databases">
        <title>Updated reference genomes for cyclostephanoid diatoms.</title>
        <authorList>
            <person name="Roberts W.R."/>
            <person name="Alverson A.J."/>
        </authorList>
    </citation>
    <scope>NUCLEOTIDE SEQUENCE [LARGE SCALE GENOMIC DNA]</scope>
    <source>
        <strain evidence="3 4">AJA228-03</strain>
    </source>
</reference>
<dbReference type="EMBL" id="JALLPB020000341">
    <property type="protein sequence ID" value="KAL3810299.1"/>
    <property type="molecule type" value="Genomic_DNA"/>
</dbReference>
<dbReference type="CDD" id="cd06257">
    <property type="entry name" value="DnaJ"/>
    <property type="match status" value="1"/>
</dbReference>
<dbReference type="AlphaFoldDB" id="A0ABD3RBY8"/>
<protein>
    <recommendedName>
        <fullName evidence="2">J domain-containing protein</fullName>
    </recommendedName>
</protein>
<accession>A0ABD3RBY8</accession>
<keyword evidence="4" id="KW-1185">Reference proteome</keyword>